<dbReference type="InterPro" id="IPR050092">
    <property type="entry name" value="RNase_H"/>
</dbReference>
<sequence>MNIDVYTDGACSKNGKSDSRASWAFYFPSHSRFSSSGRVPDGQLQTNQRAELMAISECVQASEKHFDVSNTYLHIYTDSMYSKKCLTEWISAWIRNKWRTSQGGDVQHRDLIEDTYTRLSKFKSFSIIHVKAHTGNDDDRSKNNHIVDRLAASVLNPEEKEKVVTNVQEVLQGCPLTLLGPPLSEDTLVDWCLEHMELLDKKAVSTAIITAFAKTIRQKGFDIVKQRLHRSTMYRLKTETGLIKEGSVTIKDE</sequence>
<dbReference type="PROSITE" id="PS50879">
    <property type="entry name" value="RNASE_H_1"/>
    <property type="match status" value="1"/>
</dbReference>
<evidence type="ECO:0000256" key="7">
    <source>
        <dbReference type="ARBA" id="ARBA00022801"/>
    </source>
</evidence>
<evidence type="ECO:0000256" key="5">
    <source>
        <dbReference type="ARBA" id="ARBA00022723"/>
    </source>
</evidence>
<keyword evidence="4" id="KW-0540">Nuclease</keyword>
<dbReference type="GO" id="GO:0046872">
    <property type="term" value="F:metal ion binding"/>
    <property type="evidence" value="ECO:0007669"/>
    <property type="project" value="UniProtKB-KW"/>
</dbReference>
<reference evidence="9" key="1">
    <citation type="journal article" date="2020" name="Nature">
        <title>Giant virus diversity and host interactions through global metagenomics.</title>
        <authorList>
            <person name="Schulz F."/>
            <person name="Roux S."/>
            <person name="Paez-Espino D."/>
            <person name="Jungbluth S."/>
            <person name="Walsh D.A."/>
            <person name="Denef V.J."/>
            <person name="McMahon K.D."/>
            <person name="Konstantinidis K.T."/>
            <person name="Eloe-Fadrosh E.A."/>
            <person name="Kyrpides N.C."/>
            <person name="Woyke T."/>
        </authorList>
    </citation>
    <scope>NUCLEOTIDE SEQUENCE</scope>
    <source>
        <strain evidence="9">GVMAG-S-1101164-164</strain>
    </source>
</reference>
<dbReference type="InterPro" id="IPR002156">
    <property type="entry name" value="RNaseH_domain"/>
</dbReference>
<dbReference type="GO" id="GO:0043137">
    <property type="term" value="P:DNA replication, removal of RNA primer"/>
    <property type="evidence" value="ECO:0007669"/>
    <property type="project" value="TreeGrafter"/>
</dbReference>
<dbReference type="EMBL" id="MN740746">
    <property type="protein sequence ID" value="QHU09835.1"/>
    <property type="molecule type" value="Genomic_DNA"/>
</dbReference>
<dbReference type="InterPro" id="IPR012337">
    <property type="entry name" value="RNaseH-like_sf"/>
</dbReference>
<dbReference type="Pfam" id="PF00075">
    <property type="entry name" value="RNase_H"/>
    <property type="match status" value="1"/>
</dbReference>
<dbReference type="SUPFAM" id="SSF53098">
    <property type="entry name" value="Ribonuclease H-like"/>
    <property type="match status" value="1"/>
</dbReference>
<evidence type="ECO:0000313" key="9">
    <source>
        <dbReference type="EMBL" id="QHU09835.1"/>
    </source>
</evidence>
<evidence type="ECO:0000256" key="3">
    <source>
        <dbReference type="ARBA" id="ARBA00012180"/>
    </source>
</evidence>
<feature type="domain" description="RNase H type-1" evidence="8">
    <location>
        <begin position="1"/>
        <end position="156"/>
    </location>
</feature>
<evidence type="ECO:0000256" key="4">
    <source>
        <dbReference type="ARBA" id="ARBA00022722"/>
    </source>
</evidence>
<dbReference type="GO" id="GO:0003676">
    <property type="term" value="F:nucleic acid binding"/>
    <property type="evidence" value="ECO:0007669"/>
    <property type="project" value="InterPro"/>
</dbReference>
<dbReference type="InterPro" id="IPR036397">
    <property type="entry name" value="RNaseH_sf"/>
</dbReference>
<comment type="similarity">
    <text evidence="2">Belongs to the RNase H family.</text>
</comment>
<evidence type="ECO:0000256" key="6">
    <source>
        <dbReference type="ARBA" id="ARBA00022759"/>
    </source>
</evidence>
<keyword evidence="5" id="KW-0479">Metal-binding</keyword>
<organism evidence="9">
    <name type="scientific">viral metagenome</name>
    <dbReference type="NCBI Taxonomy" id="1070528"/>
    <lineage>
        <taxon>unclassified sequences</taxon>
        <taxon>metagenomes</taxon>
        <taxon>organismal metagenomes</taxon>
    </lineage>
</organism>
<dbReference type="AlphaFoldDB" id="A0A6C0JVQ9"/>
<dbReference type="PANTHER" id="PTHR10642">
    <property type="entry name" value="RIBONUCLEASE H1"/>
    <property type="match status" value="1"/>
</dbReference>
<evidence type="ECO:0000256" key="1">
    <source>
        <dbReference type="ARBA" id="ARBA00000077"/>
    </source>
</evidence>
<dbReference type="PANTHER" id="PTHR10642:SF26">
    <property type="entry name" value="RIBONUCLEASE H1"/>
    <property type="match status" value="1"/>
</dbReference>
<protein>
    <recommendedName>
        <fullName evidence="3">ribonuclease H</fullName>
        <ecNumber evidence="3">3.1.26.4</ecNumber>
    </recommendedName>
</protein>
<keyword evidence="7" id="KW-0378">Hydrolase</keyword>
<dbReference type="EC" id="3.1.26.4" evidence="3"/>
<dbReference type="CDD" id="cd09280">
    <property type="entry name" value="RNase_HI_eukaryote_like"/>
    <property type="match status" value="1"/>
</dbReference>
<proteinExistence type="inferred from homology"/>
<dbReference type="GO" id="GO:0004523">
    <property type="term" value="F:RNA-DNA hybrid ribonuclease activity"/>
    <property type="evidence" value="ECO:0007669"/>
    <property type="project" value="UniProtKB-EC"/>
</dbReference>
<name>A0A6C0JVQ9_9ZZZZ</name>
<evidence type="ECO:0000259" key="8">
    <source>
        <dbReference type="PROSITE" id="PS50879"/>
    </source>
</evidence>
<accession>A0A6C0JVQ9</accession>
<evidence type="ECO:0000256" key="2">
    <source>
        <dbReference type="ARBA" id="ARBA00005300"/>
    </source>
</evidence>
<comment type="catalytic activity">
    <reaction evidence="1">
        <text>Endonucleolytic cleavage to 5'-phosphomonoester.</text>
        <dbReference type="EC" id="3.1.26.4"/>
    </reaction>
</comment>
<keyword evidence="6" id="KW-0255">Endonuclease</keyword>
<dbReference type="Gene3D" id="3.30.420.10">
    <property type="entry name" value="Ribonuclease H-like superfamily/Ribonuclease H"/>
    <property type="match status" value="1"/>
</dbReference>